<dbReference type="InterPro" id="IPR013534">
    <property type="entry name" value="Starch_synth_cat_dom"/>
</dbReference>
<dbReference type="HAMAP" id="MF_00484">
    <property type="entry name" value="Glycogen_synth"/>
    <property type="match status" value="1"/>
</dbReference>
<keyword evidence="6 7" id="KW-0320">Glycogen biosynthesis</keyword>
<dbReference type="GO" id="GO:0005978">
    <property type="term" value="P:glycogen biosynthetic process"/>
    <property type="evidence" value="ECO:0007669"/>
    <property type="project" value="UniProtKB-UniRule"/>
</dbReference>
<dbReference type="EC" id="2.4.1.21" evidence="7"/>
<dbReference type="Proteomes" id="UP000231464">
    <property type="component" value="Unassembled WGS sequence"/>
</dbReference>
<evidence type="ECO:0000256" key="1">
    <source>
        <dbReference type="ARBA" id="ARBA00001478"/>
    </source>
</evidence>
<proteinExistence type="inferred from homology"/>
<gene>
    <name evidence="7" type="primary">glgA</name>
    <name evidence="10" type="ORF">COU23_03005</name>
</gene>
<dbReference type="UniPathway" id="UPA00164"/>
<dbReference type="EMBL" id="PFBP01000048">
    <property type="protein sequence ID" value="PIT89610.1"/>
    <property type="molecule type" value="Genomic_DNA"/>
</dbReference>
<comment type="function">
    <text evidence="2 7">Synthesizes alpha-1,4-glucan chains using ADP-glucose.</text>
</comment>
<dbReference type="CDD" id="cd03791">
    <property type="entry name" value="GT5_Glycogen_synthase_DULL1-like"/>
    <property type="match status" value="1"/>
</dbReference>
<feature type="domain" description="Starch synthase catalytic" evidence="9">
    <location>
        <begin position="7"/>
        <end position="231"/>
    </location>
</feature>
<dbReference type="SUPFAM" id="SSF53756">
    <property type="entry name" value="UDP-Glycosyltransferase/glycogen phosphorylase"/>
    <property type="match status" value="1"/>
</dbReference>
<dbReference type="GO" id="GO:0009011">
    <property type="term" value="F:alpha-1,4-glucan glucosyltransferase (ADP-glucose donor) activity"/>
    <property type="evidence" value="ECO:0007669"/>
    <property type="project" value="UniProtKB-UniRule"/>
</dbReference>
<name>A0A2M6W9V8_9BACT</name>
<dbReference type="InterPro" id="IPR011835">
    <property type="entry name" value="GS/SS"/>
</dbReference>
<keyword evidence="5 7" id="KW-0808">Transferase</keyword>
<comment type="pathway">
    <text evidence="7">Glycan biosynthesis; glycogen biosynthesis.</text>
</comment>
<evidence type="ECO:0000259" key="8">
    <source>
        <dbReference type="Pfam" id="PF00534"/>
    </source>
</evidence>
<comment type="caution">
    <text evidence="10">The sequence shown here is derived from an EMBL/GenBank/DDBJ whole genome shotgun (WGS) entry which is preliminary data.</text>
</comment>
<dbReference type="PANTHER" id="PTHR45825">
    <property type="entry name" value="GRANULE-BOUND STARCH SYNTHASE 1, CHLOROPLASTIC/AMYLOPLASTIC"/>
    <property type="match status" value="1"/>
</dbReference>
<evidence type="ECO:0000256" key="6">
    <source>
        <dbReference type="ARBA" id="ARBA00023056"/>
    </source>
</evidence>
<comment type="similarity">
    <text evidence="3 7">Belongs to the glycosyltransferase 1 family. Bacterial/plant glycogen synthase subfamily.</text>
</comment>
<reference evidence="11" key="1">
    <citation type="submission" date="2017-09" db="EMBL/GenBank/DDBJ databases">
        <title>Depth-based differentiation of microbial function through sediment-hosted aquifers and enrichment of novel symbionts in the deep terrestrial subsurface.</title>
        <authorList>
            <person name="Probst A.J."/>
            <person name="Ladd B."/>
            <person name="Jarett J.K."/>
            <person name="Geller-Mcgrath D.E."/>
            <person name="Sieber C.M.K."/>
            <person name="Emerson J.B."/>
            <person name="Anantharaman K."/>
            <person name="Thomas B.C."/>
            <person name="Malmstrom R."/>
            <person name="Stieglmeier M."/>
            <person name="Klingl A."/>
            <person name="Woyke T."/>
            <person name="Ryan C.M."/>
            <person name="Banfield J.F."/>
        </authorList>
    </citation>
    <scope>NUCLEOTIDE SEQUENCE [LARGE SCALE GENOMIC DNA]</scope>
</reference>
<dbReference type="Pfam" id="PF00534">
    <property type="entry name" value="Glycos_transf_1"/>
    <property type="match status" value="1"/>
</dbReference>
<evidence type="ECO:0000313" key="10">
    <source>
        <dbReference type="EMBL" id="PIT89610.1"/>
    </source>
</evidence>
<evidence type="ECO:0000256" key="4">
    <source>
        <dbReference type="ARBA" id="ARBA00022676"/>
    </source>
</evidence>
<dbReference type="AlphaFoldDB" id="A0A2M6W9V8"/>
<feature type="binding site" evidence="7">
    <location>
        <position position="20"/>
    </location>
    <ligand>
        <name>ADP-alpha-D-glucose</name>
        <dbReference type="ChEBI" id="CHEBI:57498"/>
    </ligand>
</feature>
<accession>A0A2M6W9V8</accession>
<dbReference type="GO" id="GO:0004373">
    <property type="term" value="F:alpha-1,4-glucan glucosyltransferase (UDP-glucose donor) activity"/>
    <property type="evidence" value="ECO:0007669"/>
    <property type="project" value="InterPro"/>
</dbReference>
<evidence type="ECO:0000256" key="7">
    <source>
        <dbReference type="HAMAP-Rule" id="MF_00484"/>
    </source>
</evidence>
<evidence type="ECO:0000256" key="3">
    <source>
        <dbReference type="ARBA" id="ARBA00010281"/>
    </source>
</evidence>
<comment type="catalytic activity">
    <reaction evidence="1 7">
        <text>[(1-&gt;4)-alpha-D-glucosyl](n) + ADP-alpha-D-glucose = [(1-&gt;4)-alpha-D-glucosyl](n+1) + ADP + H(+)</text>
        <dbReference type="Rhea" id="RHEA:18189"/>
        <dbReference type="Rhea" id="RHEA-COMP:9584"/>
        <dbReference type="Rhea" id="RHEA-COMP:9587"/>
        <dbReference type="ChEBI" id="CHEBI:15378"/>
        <dbReference type="ChEBI" id="CHEBI:15444"/>
        <dbReference type="ChEBI" id="CHEBI:57498"/>
        <dbReference type="ChEBI" id="CHEBI:456216"/>
        <dbReference type="EC" id="2.4.1.21"/>
    </reaction>
</comment>
<dbReference type="Gene3D" id="3.40.50.2000">
    <property type="entry name" value="Glycogen Phosphorylase B"/>
    <property type="match status" value="2"/>
</dbReference>
<dbReference type="NCBIfam" id="TIGR02095">
    <property type="entry name" value="glgA"/>
    <property type="match status" value="1"/>
</dbReference>
<evidence type="ECO:0000256" key="5">
    <source>
        <dbReference type="ARBA" id="ARBA00022679"/>
    </source>
</evidence>
<dbReference type="Pfam" id="PF08323">
    <property type="entry name" value="Glyco_transf_5"/>
    <property type="match status" value="1"/>
</dbReference>
<organism evidence="10 11">
    <name type="scientific">Candidatus Kuenenbacteria bacterium CG10_big_fil_rev_8_21_14_0_10_36_11</name>
    <dbReference type="NCBI Taxonomy" id="1974618"/>
    <lineage>
        <taxon>Bacteria</taxon>
        <taxon>Candidatus Kueneniibacteriota</taxon>
    </lineage>
</organism>
<sequence>MVKKNLKILFAAYECAPFYKRGGLGGVIGSLSKTLKKMGVDVRVVIPHYQAIRSSYPSLKKKNSLKIKIAREELLVDVFESRLPGSAVPVYFIGNKYFHTDKIFDDDSRFRFALFSSLMIKTQDLFAWQPDIIHANDWHTGLISVFLKKAGLPVKTVFTIHNLAYTGKTSLATLARLGLTEKDFFSVENGTVTVMREAILKSDSITTVSLSYAKEILTPEFDCGLGDALRKRKKDLVGILNGLDYDVFSPEKDKFISVRYSSESLDKKAVNKIALQKASGLVVNSATPLLGIISRLAGQKGFDLLESITGELMRLDLQLVVLGTGDPHYEKFLARLNEHYSGSFCAHLKFDASLSNQIYAGSDLFLMPSQYEPCGLGQLAAMKYGNLPLVRQTGGLKDTVTGFTGKNIKTANGFSFAEYQAGELFKTIKQAIAVFHDQKTWRALQSNAMRADFSWNRSAAKYLKLYQKLALTLPHARKKDLNR</sequence>
<feature type="domain" description="Glycosyl transferase family 1" evidence="8">
    <location>
        <begin position="286"/>
        <end position="432"/>
    </location>
</feature>
<evidence type="ECO:0000313" key="11">
    <source>
        <dbReference type="Proteomes" id="UP000231464"/>
    </source>
</evidence>
<evidence type="ECO:0000256" key="2">
    <source>
        <dbReference type="ARBA" id="ARBA00002764"/>
    </source>
</evidence>
<protein>
    <recommendedName>
        <fullName evidence="7">Glycogen synthase</fullName>
        <ecNumber evidence="7">2.4.1.21</ecNumber>
    </recommendedName>
    <alternativeName>
        <fullName evidence="7">Starch [bacterial glycogen] synthase</fullName>
    </alternativeName>
</protein>
<evidence type="ECO:0000259" key="9">
    <source>
        <dbReference type="Pfam" id="PF08323"/>
    </source>
</evidence>
<dbReference type="PANTHER" id="PTHR45825:SF11">
    <property type="entry name" value="ALPHA AMYLASE DOMAIN-CONTAINING PROTEIN"/>
    <property type="match status" value="1"/>
</dbReference>
<dbReference type="InterPro" id="IPR001296">
    <property type="entry name" value="Glyco_trans_1"/>
</dbReference>
<keyword evidence="4 7" id="KW-0328">Glycosyltransferase</keyword>